<dbReference type="Proteomes" id="UP001159405">
    <property type="component" value="Unassembled WGS sequence"/>
</dbReference>
<dbReference type="PANTHER" id="PTHR33845">
    <property type="entry name" value="C2H2-TYPE DOMAIN-CONTAINING PROTEIN"/>
    <property type="match status" value="1"/>
</dbReference>
<feature type="coiled-coil region" evidence="1">
    <location>
        <begin position="1076"/>
        <end position="1108"/>
    </location>
</feature>
<gene>
    <name evidence="3" type="ORF">PLOB_00006230</name>
</gene>
<proteinExistence type="predicted"/>
<organism evidence="3 4">
    <name type="scientific">Porites lobata</name>
    <dbReference type="NCBI Taxonomy" id="104759"/>
    <lineage>
        <taxon>Eukaryota</taxon>
        <taxon>Metazoa</taxon>
        <taxon>Cnidaria</taxon>
        <taxon>Anthozoa</taxon>
        <taxon>Hexacorallia</taxon>
        <taxon>Scleractinia</taxon>
        <taxon>Fungiina</taxon>
        <taxon>Poritidae</taxon>
        <taxon>Porites</taxon>
    </lineage>
</organism>
<keyword evidence="4" id="KW-1185">Reference proteome</keyword>
<dbReference type="PANTHER" id="PTHR33845:SF1">
    <property type="entry name" value="C2H2-TYPE DOMAIN-CONTAINING PROTEIN"/>
    <property type="match status" value="1"/>
</dbReference>
<keyword evidence="1" id="KW-0175">Coiled coil</keyword>
<dbReference type="PROSITE" id="PS00028">
    <property type="entry name" value="ZINC_FINGER_C2H2_1"/>
    <property type="match status" value="1"/>
</dbReference>
<evidence type="ECO:0000313" key="4">
    <source>
        <dbReference type="Proteomes" id="UP001159405"/>
    </source>
</evidence>
<evidence type="ECO:0000313" key="3">
    <source>
        <dbReference type="EMBL" id="CAH3164099.1"/>
    </source>
</evidence>
<dbReference type="InterPro" id="IPR013087">
    <property type="entry name" value="Znf_C2H2_type"/>
</dbReference>
<reference evidence="3 4" key="1">
    <citation type="submission" date="2022-05" db="EMBL/GenBank/DDBJ databases">
        <authorList>
            <consortium name="Genoscope - CEA"/>
            <person name="William W."/>
        </authorList>
    </citation>
    <scope>NUCLEOTIDE SEQUENCE [LARGE SCALE GENOMIC DNA]</scope>
</reference>
<evidence type="ECO:0000259" key="2">
    <source>
        <dbReference type="PROSITE" id="PS00028"/>
    </source>
</evidence>
<evidence type="ECO:0000256" key="1">
    <source>
        <dbReference type="SAM" id="Coils"/>
    </source>
</evidence>
<protein>
    <recommendedName>
        <fullName evidence="2">C2H2-type domain-containing protein</fullName>
    </recommendedName>
</protein>
<feature type="domain" description="C2H2-type" evidence="2">
    <location>
        <begin position="926"/>
        <end position="950"/>
    </location>
</feature>
<sequence length="1190" mass="134542">MNCSFASQESPCSSYGSSTNVLPLDACKEDTTPQLLGLGVSSKRGWRSEGIEITEKELILNRAGHFDLSQDRVAAMTICPKHRRDLTVDWRGRKSSTCCYPSHEGQRKQVKDPRRVNYATSKEIFALHNAAVPVGSGTICVKCRTEHYRLRHEEDSERGRGDQQVNNRKIVKKTWMGNSGEGREFGTKISFAGKLGTENEKAIDSIAKVNVSFFNQGVLVTSNAEQEMVSSSSQSSQQSIPEEEISIWSDEVEEQQQRRQLLNNTISTLSGGRISPILSTLNTSWDDISTTQQKYYLRKAKESICTALSVLSPGQEEELWTTLRQERLVNKDSAGATRRRSFDPKSGLIDVLIKSYNHAESWQTKRQILSLFANDFSRSQLMSMIPTLSKWRIDEARQHATKVGEGLPVPQEPIFRSRISPVQIDHFIDYIARPEMLQDVAFGTKVLKLDTGGSIIIPAVIRTMIPSRIIEQYSVYCKEQNFEPAGQRSLYRIIEVCGASMQKSLQGLDNTTAEGTEAIDNVTDVLKTLGDYGSEATWVKDAEQKIKEAKRYLKTEFKSHVGREETCADHCTAHALGDTSDSNLQSICQHEHETDCEQCKSLETVLKEIESEINRVEMPEEHRWRLSHDYKLCLASIQEWKAHLLRTVNQEEGKQFALVHVDSASCLIVMDWAMKYLPQRYRERMSDFFGKRGRSWHVSAVITKHTEKFQVECFVHLFDNCTQNSFAVASIIEHLLNTIKKESPEIENVFLRSDNAGCYHSGPLLLSLPFIGQRTSMTILRYDFSEPQSGKDICDRKTAPMKAHLRRWVNEKHNVITAEDMKTALESHGGVKGVRAAVVKVDTNKEITANKIPGISLLNNFSFEENGIRAWRAFNVGPGRFLSYSQLEVVPQEETGLKVLKEWGPRSNNLGSVSHASSPRGEIFSCSESTCVLTFKTREEAEAHMDAGKHVRASDLDCESVYDAARKKWADRVGEMHVASGDRQRIAFEEAGPSSARERRNKGWALKSTKRTNRMEEKVKAFLVQKFNQGVAGGQKADPIHVAREMKSIRDSSGTLQFKPDEWRTAQQISNFFARMSALQRQRQADEIESQEEEQEVTDEDLIALESEDYIQAIRQEVYRDIEQNISHPIKVEAVNVCELSRAGKLSSLKLAQLREVCRALSLRTNGSNSRKRTFTEPLDAYAKLCSCRK</sequence>
<comment type="caution">
    <text evidence="3">The sequence shown here is derived from an EMBL/GenBank/DDBJ whole genome shotgun (WGS) entry which is preliminary data.</text>
</comment>
<name>A0ABN8QKA7_9CNID</name>
<accession>A0ABN8QKA7</accession>
<dbReference type="EMBL" id="CALNXK010000128">
    <property type="protein sequence ID" value="CAH3164099.1"/>
    <property type="molecule type" value="Genomic_DNA"/>
</dbReference>